<dbReference type="Proteomes" id="UP001273166">
    <property type="component" value="Unassembled WGS sequence"/>
</dbReference>
<dbReference type="EMBL" id="JAUDZG010000008">
    <property type="protein sequence ID" value="KAK3301772.1"/>
    <property type="molecule type" value="Genomic_DNA"/>
</dbReference>
<proteinExistence type="predicted"/>
<dbReference type="RefSeq" id="XP_062717552.1">
    <property type="nucleotide sequence ID" value="XM_062871081.1"/>
</dbReference>
<name>A0AAJ0LXW1_9PEZI</name>
<keyword evidence="2" id="KW-1185">Reference proteome</keyword>
<protein>
    <submittedName>
        <fullName evidence="1">Uncharacterized protein</fullName>
    </submittedName>
</protein>
<accession>A0AAJ0LXW1</accession>
<evidence type="ECO:0000313" key="2">
    <source>
        <dbReference type="Proteomes" id="UP001273166"/>
    </source>
</evidence>
<dbReference type="GeneID" id="87889910"/>
<reference evidence="1" key="2">
    <citation type="submission" date="2023-06" db="EMBL/GenBank/DDBJ databases">
        <authorList>
            <consortium name="Lawrence Berkeley National Laboratory"/>
            <person name="Mondo S.J."/>
            <person name="Hensen N."/>
            <person name="Bonometti L."/>
            <person name="Westerberg I."/>
            <person name="Brannstrom I.O."/>
            <person name="Guillou S."/>
            <person name="Cros-Aarteil S."/>
            <person name="Calhoun S."/>
            <person name="Haridas S."/>
            <person name="Kuo A."/>
            <person name="Pangilinan J."/>
            <person name="Riley R."/>
            <person name="Labutti K."/>
            <person name="Andreopoulos B."/>
            <person name="Lipzen A."/>
            <person name="Chen C."/>
            <person name="Yanf M."/>
            <person name="Daum C."/>
            <person name="Ng V."/>
            <person name="Clum A."/>
            <person name="Steindorff A."/>
            <person name="Ohm R."/>
            <person name="Martin F."/>
            <person name="Silar P."/>
            <person name="Natvig D."/>
            <person name="Lalanne C."/>
            <person name="Gautier V."/>
            <person name="Ament-Velasquez S.L."/>
            <person name="Kruys A."/>
            <person name="Hutchinson M.I."/>
            <person name="Powell A.J."/>
            <person name="Barry K."/>
            <person name="Miller A.N."/>
            <person name="Grigoriev I.V."/>
            <person name="Debuchy R."/>
            <person name="Gladieux P."/>
            <person name="Thoren M.H."/>
            <person name="Johannesson H."/>
        </authorList>
    </citation>
    <scope>NUCLEOTIDE SEQUENCE</scope>
    <source>
        <strain evidence="1">CBS 333.67</strain>
    </source>
</reference>
<dbReference type="AlphaFoldDB" id="A0AAJ0LXW1"/>
<comment type="caution">
    <text evidence="1">The sequence shown here is derived from an EMBL/GenBank/DDBJ whole genome shotgun (WGS) entry which is preliminary data.</text>
</comment>
<reference evidence="1" key="1">
    <citation type="journal article" date="2023" name="Mol. Phylogenet. Evol.">
        <title>Genome-scale phylogeny and comparative genomics of the fungal order Sordariales.</title>
        <authorList>
            <person name="Hensen N."/>
            <person name="Bonometti L."/>
            <person name="Westerberg I."/>
            <person name="Brannstrom I.O."/>
            <person name="Guillou S."/>
            <person name="Cros-Aarteil S."/>
            <person name="Calhoun S."/>
            <person name="Haridas S."/>
            <person name="Kuo A."/>
            <person name="Mondo S."/>
            <person name="Pangilinan J."/>
            <person name="Riley R."/>
            <person name="LaButti K."/>
            <person name="Andreopoulos B."/>
            <person name="Lipzen A."/>
            <person name="Chen C."/>
            <person name="Yan M."/>
            <person name="Daum C."/>
            <person name="Ng V."/>
            <person name="Clum A."/>
            <person name="Steindorff A."/>
            <person name="Ohm R.A."/>
            <person name="Martin F."/>
            <person name="Silar P."/>
            <person name="Natvig D.O."/>
            <person name="Lalanne C."/>
            <person name="Gautier V."/>
            <person name="Ament-Velasquez S.L."/>
            <person name="Kruys A."/>
            <person name="Hutchinson M.I."/>
            <person name="Powell A.J."/>
            <person name="Barry K."/>
            <person name="Miller A.N."/>
            <person name="Grigoriev I.V."/>
            <person name="Debuchy R."/>
            <person name="Gladieux P."/>
            <person name="Hiltunen Thoren M."/>
            <person name="Johannesson H."/>
        </authorList>
    </citation>
    <scope>NUCLEOTIDE SEQUENCE</scope>
    <source>
        <strain evidence="1">CBS 333.67</strain>
    </source>
</reference>
<gene>
    <name evidence="1" type="ORF">B0T15DRAFT_578031</name>
</gene>
<sequence>MSSSISSPSSQYDPAYNTLGFDILAVLSLIRLKTPDCDACRQTLIGTAQQAFSTILAMPTSTSTATTTSSTTADSTIFSARVEPNDTTGLIKFITTANPVPISVADALLVRNAVNPDRTREMIDRVFDALLVPGQHDTFFGQLAHAQLWLVLDGTYTVADADAAMRGEGEGEEEQQQQQRSLGEFARSHMALLGALARAQGGELDPLPLATDICTACLGFQEDDALDNNMTGFPWGGELSLQTLVLQRKVEGMVKEWKEGADTRAAAVALMMPTNTELARWVRGEVGSHEQAACAWLMLQALTNQLMNISV</sequence>
<evidence type="ECO:0000313" key="1">
    <source>
        <dbReference type="EMBL" id="KAK3301772.1"/>
    </source>
</evidence>
<organism evidence="1 2">
    <name type="scientific">Chaetomium strumarium</name>
    <dbReference type="NCBI Taxonomy" id="1170767"/>
    <lineage>
        <taxon>Eukaryota</taxon>
        <taxon>Fungi</taxon>
        <taxon>Dikarya</taxon>
        <taxon>Ascomycota</taxon>
        <taxon>Pezizomycotina</taxon>
        <taxon>Sordariomycetes</taxon>
        <taxon>Sordariomycetidae</taxon>
        <taxon>Sordariales</taxon>
        <taxon>Chaetomiaceae</taxon>
        <taxon>Chaetomium</taxon>
    </lineage>
</organism>